<dbReference type="Proteomes" id="UP000494265">
    <property type="component" value="Unassembled WGS sequence"/>
</dbReference>
<dbReference type="EMBL" id="BLAM01000207">
    <property type="protein sequence ID" value="GET07120.1"/>
    <property type="molecule type" value="Genomic_DNA"/>
</dbReference>
<comment type="caution">
    <text evidence="1">The sequence shown here is derived from an EMBL/GenBank/DDBJ whole genome shotgun (WGS) entry which is preliminary data.</text>
</comment>
<organism evidence="1">
    <name type="scientific">Ligilactobacillus agilis</name>
    <dbReference type="NCBI Taxonomy" id="1601"/>
    <lineage>
        <taxon>Bacteria</taxon>
        <taxon>Bacillati</taxon>
        <taxon>Bacillota</taxon>
        <taxon>Bacilli</taxon>
        <taxon>Lactobacillales</taxon>
        <taxon>Lactobacillaceae</taxon>
        <taxon>Ligilactobacillus</taxon>
    </lineage>
</organism>
<protein>
    <submittedName>
        <fullName evidence="1">Uncharacterized protein</fullName>
    </submittedName>
</protein>
<dbReference type="AlphaFoldDB" id="A0A6F9XPN2"/>
<dbReference type="RefSeq" id="WP_172585259.1">
    <property type="nucleotide sequence ID" value="NZ_BLAM01000207.1"/>
</dbReference>
<reference evidence="1" key="1">
    <citation type="submission" date="2019-10" db="EMBL/GenBank/DDBJ databases">
        <title>Lactobacillus agilis SY212 Whole Genome Sequencing Project.</title>
        <authorList>
            <person name="Suzuki S."/>
            <person name="Endo A."/>
            <person name="Maeno S."/>
            <person name="Shiwa Y."/>
            <person name="Matsutani M."/>
            <person name="Kajikawa A."/>
        </authorList>
    </citation>
    <scope>NUCLEOTIDE SEQUENCE</scope>
    <source>
        <strain evidence="1">SY212</strain>
    </source>
</reference>
<sequence length="82" mass="9387">MFTIANDISYDGLMVQGNDKYGKTGWFDIRGNDEDKYVEEQGDFLVSKITELAQVNPDILNKNKKDEIFVIGKFQVQVSHLN</sequence>
<name>A0A6F9XPN2_9LACO</name>
<accession>A0A6F9XPN2</accession>
<gene>
    <name evidence="1" type="ORF">SY212_21500</name>
</gene>
<evidence type="ECO:0000313" key="1">
    <source>
        <dbReference type="EMBL" id="GET07120.1"/>
    </source>
</evidence>
<proteinExistence type="predicted"/>